<sequence>MQRWILDNALGHVGFHSSSFAYRKGVSIVDCAHQHVGVRWMVKFDLQNYFGSIDEISVFKIFREGGYNNLVALELARLCTRMLPGFPQHPLGSIRERYSAIPAYAAGKHGVLPQGAPTSGALANTATRKLDDQLSAIAANSELVYTRYSDDLTFSTGGNWNRAHSSALTRAVEKAVVNAGFKINAKKTRVVPPGARHIVLGLLVDDESVRLLPEFRRRLSGHVRGVEKFTLQAHARSRNFRSLLSFVRFIDGHIAFAHGVDPLWALTIRARWNLALEASGYPIFARTWSSE</sequence>
<dbReference type="GO" id="GO:0003964">
    <property type="term" value="F:RNA-directed DNA polymerase activity"/>
    <property type="evidence" value="ECO:0007669"/>
    <property type="project" value="UniProtKB-KW"/>
</dbReference>
<dbReference type="GO" id="GO:0051607">
    <property type="term" value="P:defense response to virus"/>
    <property type="evidence" value="ECO:0007669"/>
    <property type="project" value="UniProtKB-KW"/>
</dbReference>
<dbReference type="SUPFAM" id="SSF56672">
    <property type="entry name" value="DNA/RNA polymerases"/>
    <property type="match status" value="1"/>
</dbReference>
<evidence type="ECO:0000256" key="7">
    <source>
        <dbReference type="ARBA" id="ARBA00023118"/>
    </source>
</evidence>
<evidence type="ECO:0000256" key="9">
    <source>
        <dbReference type="ARBA" id="ARBA00048173"/>
    </source>
</evidence>
<dbReference type="PANTHER" id="PTHR34047">
    <property type="entry name" value="NUCLEAR INTRON MATURASE 1, MITOCHONDRIAL-RELATED"/>
    <property type="match status" value="1"/>
</dbReference>
<proteinExistence type="inferred from homology"/>
<evidence type="ECO:0000313" key="12">
    <source>
        <dbReference type="Proteomes" id="UP001239267"/>
    </source>
</evidence>
<evidence type="ECO:0000256" key="2">
    <source>
        <dbReference type="ARBA" id="ARBA00022679"/>
    </source>
</evidence>
<reference evidence="11 12" key="1">
    <citation type="submission" date="2023-07" db="EMBL/GenBank/DDBJ databases">
        <title>Sorghum-associated microbial communities from plants grown in Nebraska, USA.</title>
        <authorList>
            <person name="Schachtman D."/>
        </authorList>
    </citation>
    <scope>NUCLEOTIDE SEQUENCE [LARGE SCALE GENOMIC DNA]</scope>
    <source>
        <strain evidence="11 12">DS1001</strain>
    </source>
</reference>
<dbReference type="EC" id="2.7.7.49" evidence="1"/>
<comment type="catalytic activity">
    <reaction evidence="9">
        <text>DNA(n) + a 2'-deoxyribonucleoside 5'-triphosphate = DNA(n+1) + diphosphate</text>
        <dbReference type="Rhea" id="RHEA:22508"/>
        <dbReference type="Rhea" id="RHEA-COMP:17339"/>
        <dbReference type="Rhea" id="RHEA-COMP:17340"/>
        <dbReference type="ChEBI" id="CHEBI:33019"/>
        <dbReference type="ChEBI" id="CHEBI:61560"/>
        <dbReference type="ChEBI" id="CHEBI:173112"/>
        <dbReference type="EC" id="2.7.7.49"/>
    </reaction>
</comment>
<evidence type="ECO:0000256" key="4">
    <source>
        <dbReference type="ARBA" id="ARBA00022723"/>
    </source>
</evidence>
<evidence type="ECO:0000259" key="10">
    <source>
        <dbReference type="PROSITE" id="PS50878"/>
    </source>
</evidence>
<evidence type="ECO:0000256" key="3">
    <source>
        <dbReference type="ARBA" id="ARBA00022695"/>
    </source>
</evidence>
<keyword evidence="3" id="KW-0548">Nucleotidyltransferase</keyword>
<feature type="domain" description="Reverse transcriptase" evidence="10">
    <location>
        <begin position="1"/>
        <end position="204"/>
    </location>
</feature>
<dbReference type="InterPro" id="IPR043502">
    <property type="entry name" value="DNA/RNA_pol_sf"/>
</dbReference>
<keyword evidence="6" id="KW-0695">RNA-directed DNA polymerase</keyword>
<dbReference type="CDD" id="cd03487">
    <property type="entry name" value="RT_Bac_retron_II"/>
    <property type="match status" value="1"/>
</dbReference>
<keyword evidence="7" id="KW-0051">Antiviral defense</keyword>
<dbReference type="Proteomes" id="UP001239267">
    <property type="component" value="Unassembled WGS sequence"/>
</dbReference>
<keyword evidence="5" id="KW-0460">Magnesium</keyword>
<name>A0AAJ1T2A9_9MICC</name>
<evidence type="ECO:0000313" key="11">
    <source>
        <dbReference type="EMBL" id="MDQ0148037.1"/>
    </source>
</evidence>
<dbReference type="GO" id="GO:0046872">
    <property type="term" value="F:metal ion binding"/>
    <property type="evidence" value="ECO:0007669"/>
    <property type="project" value="UniProtKB-KW"/>
</dbReference>
<evidence type="ECO:0000256" key="5">
    <source>
        <dbReference type="ARBA" id="ARBA00022842"/>
    </source>
</evidence>
<comment type="caution">
    <text evidence="11">The sequence shown here is derived from an EMBL/GenBank/DDBJ whole genome shotgun (WGS) entry which is preliminary data.</text>
</comment>
<dbReference type="GO" id="GO:0003723">
    <property type="term" value="F:RNA binding"/>
    <property type="evidence" value="ECO:0007669"/>
    <property type="project" value="InterPro"/>
</dbReference>
<dbReference type="InterPro" id="IPR000123">
    <property type="entry name" value="Reverse_transcriptase_msDNA"/>
</dbReference>
<dbReference type="InterPro" id="IPR000477">
    <property type="entry name" value="RT_dom"/>
</dbReference>
<comment type="similarity">
    <text evidence="8">Belongs to the bacterial reverse transcriptase family.</text>
</comment>
<dbReference type="InterPro" id="IPR051083">
    <property type="entry name" value="GrpII_Intron_Splice-Mob/Def"/>
</dbReference>
<keyword evidence="4" id="KW-0479">Metal-binding</keyword>
<gene>
    <name evidence="11" type="ORF">J2T23_003966</name>
</gene>
<evidence type="ECO:0000256" key="1">
    <source>
        <dbReference type="ARBA" id="ARBA00012493"/>
    </source>
</evidence>
<dbReference type="Pfam" id="PF00078">
    <property type="entry name" value="RVT_1"/>
    <property type="match status" value="1"/>
</dbReference>
<keyword evidence="12" id="KW-1185">Reference proteome</keyword>
<dbReference type="PANTHER" id="PTHR34047:SF7">
    <property type="entry name" value="RNA-DIRECTED DNA POLYMERASE"/>
    <property type="match status" value="1"/>
</dbReference>
<dbReference type="AlphaFoldDB" id="A0AAJ1T2A9"/>
<accession>A0AAJ1T2A9</accession>
<dbReference type="EMBL" id="JAUSTB010000024">
    <property type="protein sequence ID" value="MDQ0148037.1"/>
    <property type="molecule type" value="Genomic_DNA"/>
</dbReference>
<keyword evidence="2" id="KW-0808">Transferase</keyword>
<evidence type="ECO:0000256" key="8">
    <source>
        <dbReference type="ARBA" id="ARBA00034120"/>
    </source>
</evidence>
<organism evidence="11 12">
    <name type="scientific">Pseudarthrobacter niigatensis</name>
    <dbReference type="NCBI Taxonomy" id="369935"/>
    <lineage>
        <taxon>Bacteria</taxon>
        <taxon>Bacillati</taxon>
        <taxon>Actinomycetota</taxon>
        <taxon>Actinomycetes</taxon>
        <taxon>Micrococcales</taxon>
        <taxon>Micrococcaceae</taxon>
        <taxon>Pseudarthrobacter</taxon>
    </lineage>
</organism>
<protein>
    <recommendedName>
        <fullName evidence="1">RNA-directed DNA polymerase</fullName>
        <ecNumber evidence="1">2.7.7.49</ecNumber>
    </recommendedName>
</protein>
<dbReference type="PROSITE" id="PS50878">
    <property type="entry name" value="RT_POL"/>
    <property type="match status" value="1"/>
</dbReference>
<evidence type="ECO:0000256" key="6">
    <source>
        <dbReference type="ARBA" id="ARBA00022918"/>
    </source>
</evidence>